<protein>
    <submittedName>
        <fullName evidence="2">Uncharacterized protein</fullName>
    </submittedName>
</protein>
<dbReference type="AlphaFoldDB" id="A0A498KQ60"/>
<proteinExistence type="predicted"/>
<sequence>MAMKEYLSEEKIKRAEKSNVILAESRVKDLLGWITLMPKWNRGDVSDDEGFKYHQTADESSPRGGMTDRINEKFRSDHAKSREYPAGGTAEDIDMNYGKKVRFVLRWKSQAQTIILDPFAFILLLKSEGKHLDTSVAGQEMISTPVNQ</sequence>
<keyword evidence="3" id="KW-1185">Reference proteome</keyword>
<feature type="region of interest" description="Disordered" evidence="1">
    <location>
        <begin position="51"/>
        <end position="91"/>
    </location>
</feature>
<dbReference type="Proteomes" id="UP000290289">
    <property type="component" value="Unassembled WGS sequence"/>
</dbReference>
<evidence type="ECO:0000256" key="1">
    <source>
        <dbReference type="SAM" id="MobiDB-lite"/>
    </source>
</evidence>
<comment type="caution">
    <text evidence="2">The sequence shown here is derived from an EMBL/GenBank/DDBJ whole genome shotgun (WGS) entry which is preliminary data.</text>
</comment>
<evidence type="ECO:0000313" key="2">
    <source>
        <dbReference type="EMBL" id="RXI10018.1"/>
    </source>
</evidence>
<accession>A0A498KQ60</accession>
<name>A0A498KQ60_MALDO</name>
<feature type="compositionally biased region" description="Basic and acidic residues" evidence="1">
    <location>
        <begin position="69"/>
        <end position="83"/>
    </location>
</feature>
<gene>
    <name evidence="2" type="ORF">DVH24_002382</name>
</gene>
<dbReference type="EMBL" id="RDQH01000057">
    <property type="protein sequence ID" value="RXI10018.1"/>
    <property type="molecule type" value="Genomic_DNA"/>
</dbReference>
<evidence type="ECO:0000313" key="3">
    <source>
        <dbReference type="Proteomes" id="UP000290289"/>
    </source>
</evidence>
<feature type="compositionally biased region" description="Basic and acidic residues" evidence="1">
    <location>
        <begin position="51"/>
        <end position="61"/>
    </location>
</feature>
<reference evidence="2 3" key="1">
    <citation type="submission" date="2018-10" db="EMBL/GenBank/DDBJ databases">
        <title>A high-quality apple genome assembly.</title>
        <authorList>
            <person name="Hu J."/>
        </authorList>
    </citation>
    <scope>NUCLEOTIDE SEQUENCE [LARGE SCALE GENOMIC DNA]</scope>
    <source>
        <strain evidence="3">cv. HFTH1</strain>
        <tissue evidence="2">Young leaf</tissue>
    </source>
</reference>
<organism evidence="2 3">
    <name type="scientific">Malus domestica</name>
    <name type="common">Apple</name>
    <name type="synonym">Pyrus malus</name>
    <dbReference type="NCBI Taxonomy" id="3750"/>
    <lineage>
        <taxon>Eukaryota</taxon>
        <taxon>Viridiplantae</taxon>
        <taxon>Streptophyta</taxon>
        <taxon>Embryophyta</taxon>
        <taxon>Tracheophyta</taxon>
        <taxon>Spermatophyta</taxon>
        <taxon>Magnoliopsida</taxon>
        <taxon>eudicotyledons</taxon>
        <taxon>Gunneridae</taxon>
        <taxon>Pentapetalae</taxon>
        <taxon>rosids</taxon>
        <taxon>fabids</taxon>
        <taxon>Rosales</taxon>
        <taxon>Rosaceae</taxon>
        <taxon>Amygdaloideae</taxon>
        <taxon>Maleae</taxon>
        <taxon>Malus</taxon>
    </lineage>
</organism>